<feature type="compositionally biased region" description="Basic and acidic residues" evidence="1">
    <location>
        <begin position="176"/>
        <end position="196"/>
    </location>
</feature>
<dbReference type="Proteomes" id="UP001459277">
    <property type="component" value="Unassembled WGS sequence"/>
</dbReference>
<evidence type="ECO:0000256" key="1">
    <source>
        <dbReference type="SAM" id="MobiDB-lite"/>
    </source>
</evidence>
<gene>
    <name evidence="2" type="ORF">SO802_031870</name>
</gene>
<evidence type="ECO:0000313" key="2">
    <source>
        <dbReference type="EMBL" id="KAK9986919.1"/>
    </source>
</evidence>
<accession>A0AAW2BLQ0</accession>
<reference evidence="2 3" key="1">
    <citation type="submission" date="2024-01" db="EMBL/GenBank/DDBJ databases">
        <title>A telomere-to-telomere, gap-free genome of sweet tea (Lithocarpus litseifolius).</title>
        <authorList>
            <person name="Zhou J."/>
        </authorList>
    </citation>
    <scope>NUCLEOTIDE SEQUENCE [LARGE SCALE GENOMIC DNA]</scope>
    <source>
        <strain evidence="2">Zhou-2022a</strain>
        <tissue evidence="2">Leaf</tissue>
    </source>
</reference>
<feature type="compositionally biased region" description="Polar residues" evidence="1">
    <location>
        <begin position="163"/>
        <end position="174"/>
    </location>
</feature>
<dbReference type="EMBL" id="JAZDWU010000011">
    <property type="protein sequence ID" value="KAK9986919.1"/>
    <property type="molecule type" value="Genomic_DNA"/>
</dbReference>
<feature type="compositionally biased region" description="Basic and acidic residues" evidence="1">
    <location>
        <begin position="82"/>
        <end position="94"/>
    </location>
</feature>
<organism evidence="2 3">
    <name type="scientific">Lithocarpus litseifolius</name>
    <dbReference type="NCBI Taxonomy" id="425828"/>
    <lineage>
        <taxon>Eukaryota</taxon>
        <taxon>Viridiplantae</taxon>
        <taxon>Streptophyta</taxon>
        <taxon>Embryophyta</taxon>
        <taxon>Tracheophyta</taxon>
        <taxon>Spermatophyta</taxon>
        <taxon>Magnoliopsida</taxon>
        <taxon>eudicotyledons</taxon>
        <taxon>Gunneridae</taxon>
        <taxon>Pentapetalae</taxon>
        <taxon>rosids</taxon>
        <taxon>fabids</taxon>
        <taxon>Fagales</taxon>
        <taxon>Fagaceae</taxon>
        <taxon>Lithocarpus</taxon>
    </lineage>
</organism>
<evidence type="ECO:0000313" key="3">
    <source>
        <dbReference type="Proteomes" id="UP001459277"/>
    </source>
</evidence>
<comment type="caution">
    <text evidence="2">The sequence shown here is derived from an EMBL/GenBank/DDBJ whole genome shotgun (WGS) entry which is preliminary data.</text>
</comment>
<feature type="region of interest" description="Disordered" evidence="1">
    <location>
        <begin position="1"/>
        <end position="41"/>
    </location>
</feature>
<name>A0AAW2BLQ0_9ROSI</name>
<dbReference type="AlphaFoldDB" id="A0AAW2BLQ0"/>
<feature type="region of interest" description="Disordered" evidence="1">
    <location>
        <begin position="60"/>
        <end position="94"/>
    </location>
</feature>
<sequence length="204" mass="22527">MNSSPSNAPKNPYSAEPLEGDHPDIPLKDSDSTTPEKVTEPKASVYGEWMVVTWRKKPNGNASRLAMGDLAKGENNPSWEINNRRDPKGPDGDYRMVQCRRDGGIEEYLPFNRGNSSGTSDFTKKSSFGEAYRNGSHGDSVQGEAPVVLGPIYSTHSGYMQESRSDWSAETCSESIPRDHSREERSETCMDFEGDRGGAIPDLF</sequence>
<feature type="region of interest" description="Disordered" evidence="1">
    <location>
        <begin position="163"/>
        <end position="204"/>
    </location>
</feature>
<proteinExistence type="predicted"/>
<protein>
    <submittedName>
        <fullName evidence="2">Uncharacterized protein</fullName>
    </submittedName>
</protein>
<feature type="compositionally biased region" description="Basic and acidic residues" evidence="1">
    <location>
        <begin position="19"/>
        <end position="31"/>
    </location>
</feature>
<keyword evidence="3" id="KW-1185">Reference proteome</keyword>